<accession>A0A317C8H0</accession>
<gene>
    <name evidence="9" type="ORF">DKT75_18800</name>
</gene>
<evidence type="ECO:0000313" key="9">
    <source>
        <dbReference type="EMBL" id="PWQ93663.1"/>
    </source>
</evidence>
<dbReference type="InterPro" id="IPR035952">
    <property type="entry name" value="Rhomboid-like_sf"/>
</dbReference>
<feature type="transmembrane region" description="Helical" evidence="7">
    <location>
        <begin position="208"/>
        <end position="228"/>
    </location>
</feature>
<dbReference type="AlphaFoldDB" id="A0A317C8H0"/>
<dbReference type="GO" id="GO:0016020">
    <property type="term" value="C:membrane"/>
    <property type="evidence" value="ECO:0007669"/>
    <property type="project" value="UniProtKB-SubCell"/>
</dbReference>
<feature type="transmembrane region" description="Helical" evidence="7">
    <location>
        <begin position="45"/>
        <end position="72"/>
    </location>
</feature>
<evidence type="ECO:0000256" key="1">
    <source>
        <dbReference type="ARBA" id="ARBA00004141"/>
    </source>
</evidence>
<dbReference type="OrthoDB" id="9814037at2"/>
<dbReference type="RefSeq" id="WP_109825688.1">
    <property type="nucleotide sequence ID" value="NZ_QGKL01000042.1"/>
</dbReference>
<reference evidence="9 10" key="1">
    <citation type="submission" date="2018-05" db="EMBL/GenBank/DDBJ databases">
        <title>Leucothrix arctica sp. nov., isolated from Arctic seawater.</title>
        <authorList>
            <person name="Choi A."/>
            <person name="Baek K."/>
        </authorList>
    </citation>
    <scope>NUCLEOTIDE SEQUENCE [LARGE SCALE GENOMIC DNA]</scope>
    <source>
        <strain evidence="9 10">IMCC9719</strain>
    </source>
</reference>
<evidence type="ECO:0000256" key="6">
    <source>
        <dbReference type="ARBA" id="ARBA00023136"/>
    </source>
</evidence>
<evidence type="ECO:0000256" key="2">
    <source>
        <dbReference type="ARBA" id="ARBA00009045"/>
    </source>
</evidence>
<dbReference type="Gene3D" id="1.20.1540.10">
    <property type="entry name" value="Rhomboid-like"/>
    <property type="match status" value="1"/>
</dbReference>
<name>A0A317C8H0_9GAMM</name>
<proteinExistence type="inferred from homology"/>
<comment type="subcellular location">
    <subcellularLocation>
        <location evidence="1">Membrane</location>
        <topology evidence="1">Multi-pass membrane protein</topology>
    </subcellularLocation>
</comment>
<comment type="caution">
    <text evidence="9">The sequence shown here is derived from an EMBL/GenBank/DDBJ whole genome shotgun (WGS) entry which is preliminary data.</text>
</comment>
<evidence type="ECO:0000256" key="4">
    <source>
        <dbReference type="ARBA" id="ARBA00022801"/>
    </source>
</evidence>
<feature type="transmembrane region" description="Helical" evidence="7">
    <location>
        <begin position="7"/>
        <end position="25"/>
    </location>
</feature>
<evidence type="ECO:0000259" key="8">
    <source>
        <dbReference type="Pfam" id="PF01694"/>
    </source>
</evidence>
<keyword evidence="10" id="KW-1185">Reference proteome</keyword>
<feature type="domain" description="Peptidase S54 rhomboid" evidence="8">
    <location>
        <begin position="45"/>
        <end position="227"/>
    </location>
</feature>
<evidence type="ECO:0000313" key="10">
    <source>
        <dbReference type="Proteomes" id="UP000245506"/>
    </source>
</evidence>
<sequence>MNNMTPAVRILIVINIALFLFSRVMPYDMTELLGLYLPANEKYAVWQYLTGMFMHHGVMHLTLNMAGLFFFGCAVERAFGSKRFVILYILAGIGSGVIYTLVEGYEYSKGLAIVSAIEALESNVQALSGNYTYQTMTRQLSRMYRTEVVGASGALYGVIVALGMRYPNAKVSFRLLPFPIVAKYFVLGLVSIDLILQLTGFSPFGRFMVAHSAHLGGALIGMLIVLYWRYLLPKHS</sequence>
<dbReference type="GO" id="GO:0004252">
    <property type="term" value="F:serine-type endopeptidase activity"/>
    <property type="evidence" value="ECO:0007669"/>
    <property type="project" value="InterPro"/>
</dbReference>
<dbReference type="Proteomes" id="UP000245506">
    <property type="component" value="Unassembled WGS sequence"/>
</dbReference>
<keyword evidence="3 7" id="KW-0812">Transmembrane</keyword>
<comment type="similarity">
    <text evidence="2">Belongs to the peptidase S54 family.</text>
</comment>
<dbReference type="InterPro" id="IPR050925">
    <property type="entry name" value="Rhomboid_protease_S54"/>
</dbReference>
<dbReference type="PANTHER" id="PTHR43731">
    <property type="entry name" value="RHOMBOID PROTEASE"/>
    <property type="match status" value="1"/>
</dbReference>
<dbReference type="Pfam" id="PF01694">
    <property type="entry name" value="Rhomboid"/>
    <property type="match status" value="1"/>
</dbReference>
<evidence type="ECO:0000256" key="7">
    <source>
        <dbReference type="SAM" id="Phobius"/>
    </source>
</evidence>
<evidence type="ECO:0000256" key="5">
    <source>
        <dbReference type="ARBA" id="ARBA00022989"/>
    </source>
</evidence>
<dbReference type="PANTHER" id="PTHR43731:SF14">
    <property type="entry name" value="PRESENILIN-ASSOCIATED RHOMBOID-LIKE PROTEIN, MITOCHONDRIAL"/>
    <property type="match status" value="1"/>
</dbReference>
<feature type="transmembrane region" description="Helical" evidence="7">
    <location>
        <begin position="143"/>
        <end position="163"/>
    </location>
</feature>
<dbReference type="SUPFAM" id="SSF144091">
    <property type="entry name" value="Rhomboid-like"/>
    <property type="match status" value="1"/>
</dbReference>
<keyword evidence="6 7" id="KW-0472">Membrane</keyword>
<dbReference type="EMBL" id="QGKL01000042">
    <property type="protein sequence ID" value="PWQ93663.1"/>
    <property type="molecule type" value="Genomic_DNA"/>
</dbReference>
<feature type="transmembrane region" description="Helical" evidence="7">
    <location>
        <begin position="84"/>
        <end position="102"/>
    </location>
</feature>
<feature type="transmembrane region" description="Helical" evidence="7">
    <location>
        <begin position="175"/>
        <end position="196"/>
    </location>
</feature>
<organism evidence="9 10">
    <name type="scientific">Leucothrix arctica</name>
    <dbReference type="NCBI Taxonomy" id="1481894"/>
    <lineage>
        <taxon>Bacteria</taxon>
        <taxon>Pseudomonadati</taxon>
        <taxon>Pseudomonadota</taxon>
        <taxon>Gammaproteobacteria</taxon>
        <taxon>Thiotrichales</taxon>
        <taxon>Thiotrichaceae</taxon>
        <taxon>Leucothrix</taxon>
    </lineage>
</organism>
<dbReference type="InterPro" id="IPR022764">
    <property type="entry name" value="Peptidase_S54_rhomboid_dom"/>
</dbReference>
<keyword evidence="4" id="KW-0378">Hydrolase</keyword>
<evidence type="ECO:0000256" key="3">
    <source>
        <dbReference type="ARBA" id="ARBA00022692"/>
    </source>
</evidence>
<protein>
    <recommendedName>
        <fullName evidence="8">Peptidase S54 rhomboid domain-containing protein</fullName>
    </recommendedName>
</protein>
<keyword evidence="5 7" id="KW-1133">Transmembrane helix</keyword>